<dbReference type="InterPro" id="IPR011697">
    <property type="entry name" value="Peptidase_C26"/>
</dbReference>
<dbReference type="EMBL" id="JAGGLJ010000023">
    <property type="protein sequence ID" value="MBP2026151.1"/>
    <property type="molecule type" value="Genomic_DNA"/>
</dbReference>
<dbReference type="Pfam" id="PF07722">
    <property type="entry name" value="Peptidase_C26"/>
    <property type="match status" value="1"/>
</dbReference>
<dbReference type="Proteomes" id="UP001519306">
    <property type="component" value="Unassembled WGS sequence"/>
</dbReference>
<accession>A0ABS4KFW0</accession>
<keyword evidence="2" id="KW-1185">Reference proteome</keyword>
<dbReference type="PANTHER" id="PTHR43235:SF1">
    <property type="entry name" value="GLUTAMINE AMIDOTRANSFERASE PB2B2.05-RELATED"/>
    <property type="match status" value="1"/>
</dbReference>
<keyword evidence="1" id="KW-0315">Glutamine amidotransferase</keyword>
<gene>
    <name evidence="1" type="ORF">J2Z71_001709</name>
</gene>
<evidence type="ECO:0000313" key="2">
    <source>
        <dbReference type="Proteomes" id="UP001519306"/>
    </source>
</evidence>
<organism evidence="1 2">
    <name type="scientific">Peptoniphilus stercorisuis</name>
    <dbReference type="NCBI Taxonomy" id="1436965"/>
    <lineage>
        <taxon>Bacteria</taxon>
        <taxon>Bacillati</taxon>
        <taxon>Bacillota</taxon>
        <taxon>Tissierellia</taxon>
        <taxon>Tissierellales</taxon>
        <taxon>Peptoniphilaceae</taxon>
        <taxon>Peptoniphilus</taxon>
    </lineage>
</organism>
<proteinExistence type="predicted"/>
<dbReference type="SUPFAM" id="SSF52317">
    <property type="entry name" value="Class I glutamine amidotransferase-like"/>
    <property type="match status" value="1"/>
</dbReference>
<sequence>MKAIIGVVANVEEKEFLPNSYMYQYSLNSSYLDAVRKAGGIPVMLPISNENNIEEYISLVDGILLAGGRDVNPKLYNEKIEDATVPVIEEKDKSDILYVRTMMKKKKPIFGICRGMQIINVALGGSLCQDLELSGKNKKNHFNLEKPFNEIHLVEVEGNTLLNNVLGDRIKVNSIHHQSIKDLAEDLKISARALDGTIEAVENEKFNIFGVQWHPELLLKGGKTDMLLLFEEFIKVVEKSKENKIG</sequence>
<dbReference type="RefSeq" id="WP_210062169.1">
    <property type="nucleotide sequence ID" value="NZ_JAGGLJ010000023.1"/>
</dbReference>
<dbReference type="PANTHER" id="PTHR43235">
    <property type="entry name" value="GLUTAMINE AMIDOTRANSFERASE PB2B2.05-RELATED"/>
    <property type="match status" value="1"/>
</dbReference>
<comment type="caution">
    <text evidence="1">The sequence shown here is derived from an EMBL/GenBank/DDBJ whole genome shotgun (WGS) entry which is preliminary data.</text>
</comment>
<dbReference type="PROSITE" id="PS51273">
    <property type="entry name" value="GATASE_TYPE_1"/>
    <property type="match status" value="1"/>
</dbReference>
<protein>
    <submittedName>
        <fullName evidence="1">Glutamine amidotransferase</fullName>
    </submittedName>
</protein>
<dbReference type="Gene3D" id="3.40.50.880">
    <property type="match status" value="1"/>
</dbReference>
<dbReference type="InterPro" id="IPR029062">
    <property type="entry name" value="Class_I_gatase-like"/>
</dbReference>
<name>A0ABS4KFW0_9FIRM</name>
<evidence type="ECO:0000313" key="1">
    <source>
        <dbReference type="EMBL" id="MBP2026151.1"/>
    </source>
</evidence>
<dbReference type="CDD" id="cd01745">
    <property type="entry name" value="GATase1_2"/>
    <property type="match status" value="1"/>
</dbReference>
<dbReference type="InterPro" id="IPR044668">
    <property type="entry name" value="PuuD-like"/>
</dbReference>
<reference evidence="1 2" key="1">
    <citation type="submission" date="2021-03" db="EMBL/GenBank/DDBJ databases">
        <title>Genomic Encyclopedia of Type Strains, Phase IV (KMG-IV): sequencing the most valuable type-strain genomes for metagenomic binning, comparative biology and taxonomic classification.</title>
        <authorList>
            <person name="Goeker M."/>
        </authorList>
    </citation>
    <scope>NUCLEOTIDE SEQUENCE [LARGE SCALE GENOMIC DNA]</scope>
    <source>
        <strain evidence="1 2">DSM 27563</strain>
    </source>
</reference>